<dbReference type="InterPro" id="IPR008258">
    <property type="entry name" value="Transglycosylase_SLT_dom_1"/>
</dbReference>
<feature type="chain" id="PRO_5022999238" evidence="3">
    <location>
        <begin position="25"/>
        <end position="210"/>
    </location>
</feature>
<gene>
    <name evidence="5" type="ORF">FHP24_19500</name>
</gene>
<dbReference type="PANTHER" id="PTHR37423">
    <property type="entry name" value="SOLUBLE LYTIC MUREIN TRANSGLYCOSYLASE-RELATED"/>
    <property type="match status" value="1"/>
</dbReference>
<dbReference type="EMBL" id="VDMN01000004">
    <property type="protein sequence ID" value="TNM62269.1"/>
    <property type="molecule type" value="Genomic_DNA"/>
</dbReference>
<keyword evidence="6" id="KW-1185">Reference proteome</keyword>
<name>A0A5C4XGE8_9HYPH</name>
<dbReference type="CDD" id="cd16896">
    <property type="entry name" value="LT_Slt70-like"/>
    <property type="match status" value="1"/>
</dbReference>
<reference evidence="5 6" key="1">
    <citation type="submission" date="2019-06" db="EMBL/GenBank/DDBJ databases">
        <title>The draft genome of Rhizobium smilacinae PTYR-5.</title>
        <authorList>
            <person name="Liu L."/>
            <person name="Li L."/>
            <person name="Zhang X."/>
        </authorList>
    </citation>
    <scope>NUCLEOTIDE SEQUENCE [LARGE SCALE GENOMIC DNA]</scope>
    <source>
        <strain evidence="5 6">PTYR-5</strain>
    </source>
</reference>
<keyword evidence="3" id="KW-0732">Signal</keyword>
<protein>
    <submittedName>
        <fullName evidence="5">Lytic transglycosylase domain-containing protein</fullName>
    </submittedName>
</protein>
<accession>A0A5C4XGE8</accession>
<dbReference type="AlphaFoldDB" id="A0A5C4XGE8"/>
<evidence type="ECO:0000256" key="1">
    <source>
        <dbReference type="ARBA" id="ARBA00007734"/>
    </source>
</evidence>
<evidence type="ECO:0000256" key="3">
    <source>
        <dbReference type="SAM" id="SignalP"/>
    </source>
</evidence>
<feature type="domain" description="Transglycosylase SLT" evidence="4">
    <location>
        <begin position="67"/>
        <end position="166"/>
    </location>
</feature>
<dbReference type="PANTHER" id="PTHR37423:SF2">
    <property type="entry name" value="MEMBRANE-BOUND LYTIC MUREIN TRANSGLYCOSYLASE C"/>
    <property type="match status" value="1"/>
</dbReference>
<proteinExistence type="inferred from homology"/>
<comment type="similarity">
    <text evidence="2">Belongs to the virb1 family.</text>
</comment>
<dbReference type="InterPro" id="IPR023346">
    <property type="entry name" value="Lysozyme-like_dom_sf"/>
</dbReference>
<dbReference type="SUPFAM" id="SSF53955">
    <property type="entry name" value="Lysozyme-like"/>
    <property type="match status" value="1"/>
</dbReference>
<evidence type="ECO:0000313" key="5">
    <source>
        <dbReference type="EMBL" id="TNM62269.1"/>
    </source>
</evidence>
<dbReference type="Gene3D" id="1.10.530.10">
    <property type="match status" value="1"/>
</dbReference>
<dbReference type="Proteomes" id="UP000311605">
    <property type="component" value="Unassembled WGS sequence"/>
</dbReference>
<comment type="caution">
    <text evidence="5">The sequence shown here is derived from an EMBL/GenBank/DDBJ whole genome shotgun (WGS) entry which is preliminary data.</text>
</comment>
<evidence type="ECO:0000313" key="6">
    <source>
        <dbReference type="Proteomes" id="UP000311605"/>
    </source>
</evidence>
<organism evidence="5 6">
    <name type="scientific">Aliirhizobium smilacinae</name>
    <dbReference type="NCBI Taxonomy" id="1395944"/>
    <lineage>
        <taxon>Bacteria</taxon>
        <taxon>Pseudomonadati</taxon>
        <taxon>Pseudomonadota</taxon>
        <taxon>Alphaproteobacteria</taxon>
        <taxon>Hyphomicrobiales</taxon>
        <taxon>Rhizobiaceae</taxon>
        <taxon>Aliirhizobium</taxon>
    </lineage>
</organism>
<feature type="signal peptide" evidence="3">
    <location>
        <begin position="1"/>
        <end position="24"/>
    </location>
</feature>
<evidence type="ECO:0000259" key="4">
    <source>
        <dbReference type="Pfam" id="PF01464"/>
    </source>
</evidence>
<dbReference type="RefSeq" id="WP_139677894.1">
    <property type="nucleotide sequence ID" value="NZ_VDMN01000004.1"/>
</dbReference>
<sequence length="210" mass="23100">MRMLAVAAAVSMAVLAAGTNFVRAEDGGDTTSTDKRAIEPWETRETAAQAATPEEQLVLRQARYEGLIRQYADQYDVPAELAMAVVRIESNFRPTVRGSAGEIGLMQIKPATAKLMGYKGRASGLYDPETNIRYGMKYLAKARDLGDGKLCRTILKYNAGHGAKRMNPVSQSYCNKVETVIASMEREKPVEAISYATVALDYGRTYPLMF</sequence>
<comment type="similarity">
    <text evidence="1">Belongs to the transglycosylase Slt family.</text>
</comment>
<dbReference type="Pfam" id="PF01464">
    <property type="entry name" value="SLT"/>
    <property type="match status" value="1"/>
</dbReference>
<evidence type="ECO:0000256" key="2">
    <source>
        <dbReference type="ARBA" id="ARBA00009387"/>
    </source>
</evidence>
<dbReference type="OrthoDB" id="9788661at2"/>